<dbReference type="EMBL" id="BMAV01016026">
    <property type="protein sequence ID" value="GFY66407.1"/>
    <property type="molecule type" value="Genomic_DNA"/>
</dbReference>
<feature type="region of interest" description="Disordered" evidence="1">
    <location>
        <begin position="702"/>
        <end position="744"/>
    </location>
</feature>
<feature type="region of interest" description="Disordered" evidence="1">
    <location>
        <begin position="316"/>
        <end position="336"/>
    </location>
</feature>
<feature type="compositionally biased region" description="Basic and acidic residues" evidence="1">
    <location>
        <begin position="977"/>
        <end position="1002"/>
    </location>
</feature>
<dbReference type="OrthoDB" id="6424447at2759"/>
<feature type="region of interest" description="Disordered" evidence="1">
    <location>
        <begin position="922"/>
        <end position="1010"/>
    </location>
</feature>
<gene>
    <name evidence="3" type="primary">AVEN_252307_1</name>
    <name evidence="3" type="ORF">TNIN_76181</name>
</gene>
<feature type="compositionally biased region" description="Low complexity" evidence="1">
    <location>
        <begin position="413"/>
        <end position="430"/>
    </location>
</feature>
<feature type="region of interest" description="Disordered" evidence="1">
    <location>
        <begin position="388"/>
        <end position="432"/>
    </location>
</feature>
<comment type="caution">
    <text evidence="3">The sequence shown here is derived from an EMBL/GenBank/DDBJ whole genome shotgun (WGS) entry which is preliminary data.</text>
</comment>
<evidence type="ECO:0000256" key="2">
    <source>
        <dbReference type="SAM" id="SignalP"/>
    </source>
</evidence>
<proteinExistence type="predicted"/>
<reference evidence="3" key="1">
    <citation type="submission" date="2020-08" db="EMBL/GenBank/DDBJ databases">
        <title>Multicomponent nature underlies the extraordinary mechanical properties of spider dragline silk.</title>
        <authorList>
            <person name="Kono N."/>
            <person name="Nakamura H."/>
            <person name="Mori M."/>
            <person name="Yoshida Y."/>
            <person name="Ohtoshi R."/>
            <person name="Malay A.D."/>
            <person name="Moran D.A.P."/>
            <person name="Tomita M."/>
            <person name="Numata K."/>
            <person name="Arakawa K."/>
        </authorList>
    </citation>
    <scope>NUCLEOTIDE SEQUENCE</scope>
</reference>
<sequence length="1034" mass="118428">MSLMSSFTVIFTFIVLQKNILCFEAFPKRFPKDGLNVLDFETNRLFDPPSRINFQSKDILDYMDKEINKLALKAENVVNQGENFGYKEYTDVSLINLPEKQNVENKTDNVDTIKETEKSLKAVLGNFINKPTGNRTEAESNYHVSQLAPKHGYNPQARDVIIKELGNTNPNSPGYQDKVIYIPVYDQPNLQPQKDYVQQNYAQSDLNGGTHSNDNKKAIGFIGIVFVHKMQSQDAITPTYVNNDFNQQNNGILHNVQSNRPTYIDVTDGSQHKLSNSITTADVFQQQGGISEYDDETYQPVVQQIEGNRSPQTVPFNSHNEQWQRQKPTNNGWKANPGNTNILDISQIQGQSIPHQERPWINPQNQNTASFQNAFVNQDINPKGNSKMYNTGRQNFDNKRQIPENPLFPPRGNAIPKSSSANSNSNKQPNFLNSKNVIQINKQRTNSKNQPNNYQNVNTQHTFKPNSGVHYDDLNQMIAITDEKGSGQLIPVIKHVVIEKQVPSINKAQGLISNEGPPNYGRNQQDINQNSQTFYQAPQQLNTQLPSSFANSNVNNGEILDSALNTRNFVQPKWNSNSNNNLNNSPQPQFKNLAHPEQHRRSGAVFLNDKVYENFKSNDENTKKNVKQQTFNERSGVPDVDSQHPFFNNLPNLSNNKKPHFSEQTKVFKHGNPVDQEFSTDAEIKEAFRIAGIYIQNQNENLPRQTGNNVHPHNQFETVNPNEAYSHNSKNDRHTPSNLNDVRPTTDQRYNALYHERNHNFNVVKLRDHLLQPPRRAEHPYEMKTNFNKELLKENEWKVVQNPQNTHSSVIETYKDNVNKNPHYSSKPIISTNLLNLNNQRDSLDHISNQHSRHRVTASFQIQDAVTHPQQRNPRNQNLNTNQQHQSQQFYNTSLKQTIHSHTQPSNTDYLSEEKGVLVFTGNERKDWKTNPQNKPNDDRTHYQQPGRYQQENHYKENSPNNSEQRPFASVIGRSESNSDPHDKVTKAWYRRDSQNAKDNSVKKNRGKIDNTGVYIANDADGADSNGFGGEKFW</sequence>
<feature type="region of interest" description="Disordered" evidence="1">
    <location>
        <begin position="617"/>
        <end position="643"/>
    </location>
</feature>
<evidence type="ECO:0000313" key="4">
    <source>
        <dbReference type="Proteomes" id="UP000886998"/>
    </source>
</evidence>
<feature type="signal peptide" evidence="2">
    <location>
        <begin position="1"/>
        <end position="22"/>
    </location>
</feature>
<evidence type="ECO:0000256" key="1">
    <source>
        <dbReference type="SAM" id="MobiDB-lite"/>
    </source>
</evidence>
<dbReference type="Proteomes" id="UP000886998">
    <property type="component" value="Unassembled WGS sequence"/>
</dbReference>
<keyword evidence="2" id="KW-0732">Signal</keyword>
<evidence type="ECO:0000313" key="3">
    <source>
        <dbReference type="EMBL" id="GFY66407.1"/>
    </source>
</evidence>
<protein>
    <recommendedName>
        <fullName evidence="5">GATA zinc finger domain-containing protein 14-like</fullName>
    </recommendedName>
</protein>
<dbReference type="AlphaFoldDB" id="A0A8X6Y8Y5"/>
<name>A0A8X6Y8Y5_9ARAC</name>
<organism evidence="3 4">
    <name type="scientific">Trichonephila inaurata madagascariensis</name>
    <dbReference type="NCBI Taxonomy" id="2747483"/>
    <lineage>
        <taxon>Eukaryota</taxon>
        <taxon>Metazoa</taxon>
        <taxon>Ecdysozoa</taxon>
        <taxon>Arthropoda</taxon>
        <taxon>Chelicerata</taxon>
        <taxon>Arachnida</taxon>
        <taxon>Araneae</taxon>
        <taxon>Araneomorphae</taxon>
        <taxon>Entelegynae</taxon>
        <taxon>Araneoidea</taxon>
        <taxon>Nephilidae</taxon>
        <taxon>Trichonephila</taxon>
        <taxon>Trichonephila inaurata</taxon>
    </lineage>
</organism>
<feature type="chain" id="PRO_5036478284" description="GATA zinc finger domain-containing protein 14-like" evidence="2">
    <location>
        <begin position="23"/>
        <end position="1034"/>
    </location>
</feature>
<accession>A0A8X6Y8Y5</accession>
<feature type="compositionally biased region" description="Polar residues" evidence="1">
    <location>
        <begin position="702"/>
        <end position="728"/>
    </location>
</feature>
<keyword evidence="4" id="KW-1185">Reference proteome</keyword>
<evidence type="ECO:0008006" key="5">
    <source>
        <dbReference type="Google" id="ProtNLM"/>
    </source>
</evidence>